<dbReference type="InterPro" id="IPR029058">
    <property type="entry name" value="AB_hydrolase_fold"/>
</dbReference>
<name>A0A813HCJ8_POLGL</name>
<dbReference type="Proteomes" id="UP000654075">
    <property type="component" value="Unassembled WGS sequence"/>
</dbReference>
<dbReference type="GO" id="GO:0003824">
    <property type="term" value="F:catalytic activity"/>
    <property type="evidence" value="ECO:0007669"/>
    <property type="project" value="InterPro"/>
</dbReference>
<keyword evidence="3" id="KW-1185">Reference proteome</keyword>
<dbReference type="PANTHER" id="PTHR46438">
    <property type="entry name" value="ALPHA/BETA-HYDROLASES SUPERFAMILY PROTEIN"/>
    <property type="match status" value="1"/>
</dbReference>
<dbReference type="AlphaFoldDB" id="A0A813HCJ8"/>
<comment type="caution">
    <text evidence="2">The sequence shown here is derived from an EMBL/GenBank/DDBJ whole genome shotgun (WGS) entry which is preliminary data.</text>
</comment>
<dbReference type="Pfam" id="PF00561">
    <property type="entry name" value="Abhydrolase_1"/>
    <property type="match status" value="1"/>
</dbReference>
<accession>A0A813HCJ8</accession>
<protein>
    <recommendedName>
        <fullName evidence="1">AB hydrolase-1 domain-containing protein</fullName>
    </recommendedName>
</protein>
<dbReference type="Gene3D" id="3.40.50.1820">
    <property type="entry name" value="alpha/beta hydrolase"/>
    <property type="match status" value="2"/>
</dbReference>
<evidence type="ECO:0000313" key="2">
    <source>
        <dbReference type="EMBL" id="CAE8635947.1"/>
    </source>
</evidence>
<gene>
    <name evidence="2" type="ORF">PGLA1383_LOCUS51497</name>
</gene>
<proteinExistence type="predicted"/>
<dbReference type="EMBL" id="CAJNNV010031377">
    <property type="protein sequence ID" value="CAE8635947.1"/>
    <property type="molecule type" value="Genomic_DNA"/>
</dbReference>
<dbReference type="InterPro" id="IPR000639">
    <property type="entry name" value="Epox_hydrolase-like"/>
</dbReference>
<feature type="domain" description="AB hydrolase-1" evidence="1">
    <location>
        <begin position="139"/>
        <end position="181"/>
    </location>
</feature>
<dbReference type="PRINTS" id="PR00412">
    <property type="entry name" value="EPOXHYDRLASE"/>
</dbReference>
<evidence type="ECO:0000259" key="1">
    <source>
        <dbReference type="Pfam" id="PF00561"/>
    </source>
</evidence>
<dbReference type="PANTHER" id="PTHR46438:SF2">
    <property type="entry name" value="ALPHA_BETA-HYDROLASES SUPERFAMILY PROTEIN"/>
    <property type="match status" value="1"/>
</dbReference>
<evidence type="ECO:0000313" key="3">
    <source>
        <dbReference type="Proteomes" id="UP000654075"/>
    </source>
</evidence>
<sequence>MLAAPGAAFAVARPCVATPRAVRSTLSDVHGATQTGSCLTSSSRGGGSKVLEGTAAAALLVGLRRRRKAKKVQTSRAADGQASVARLREPEFEVDGSGRARLRYEPEGWSTWGWGAEFAPAGVAYAINYVVSGPVDGIPVLLVHGFGASSYHWRYQVPSLAEQGFRVYSVCLLGYGWSPRVKLRYSLEEKKKMQAQPKLTVVVSWSSTDFSAMASVMPSGVFVLLLTAWAFSSRVRADQRVEEQSADVGLALDANDECLPGDKGAGCALRIWNMNTLVTPAGIRNKWQGKKVTFFPALSWHTCVVAGSSPESESALKSSGFDLTIAWTFYIYRAENDHNYPLEIRLCLGENVNAANLAGDLGMNFGTRFAFDSGKCTGPGTCYDDYVKFGFSMGCNYVWEWPTAGGTFAAAKFYDGAAWYSLPGPCPHHGYNHHDHVCAARFPGGGCPGTPTGQGNCTYSYSPAGEIRLDELVGINDYAKFVKDGGKEYGKDDWVTMGTKARHADFGHHNHFWDHMEDAAANKRRVGRALELFKRKYGNDDLPDPRCNLKSIAGWAFYTTKLRIQSILESVYVNREQVDEDLVTSIRSPADHPDALDTFGEVIQAGRRTQVTVFEALDNLPVTLPVLLIWGMKDPW</sequence>
<organism evidence="2 3">
    <name type="scientific">Polarella glacialis</name>
    <name type="common">Dinoflagellate</name>
    <dbReference type="NCBI Taxonomy" id="89957"/>
    <lineage>
        <taxon>Eukaryota</taxon>
        <taxon>Sar</taxon>
        <taxon>Alveolata</taxon>
        <taxon>Dinophyceae</taxon>
        <taxon>Suessiales</taxon>
        <taxon>Suessiaceae</taxon>
        <taxon>Polarella</taxon>
    </lineage>
</organism>
<dbReference type="SUPFAM" id="SSF53474">
    <property type="entry name" value="alpha/beta-Hydrolases"/>
    <property type="match status" value="1"/>
</dbReference>
<dbReference type="InterPro" id="IPR000073">
    <property type="entry name" value="AB_hydrolase_1"/>
</dbReference>
<dbReference type="OrthoDB" id="408373at2759"/>
<reference evidence="2" key="1">
    <citation type="submission" date="2021-02" db="EMBL/GenBank/DDBJ databases">
        <authorList>
            <person name="Dougan E. K."/>
            <person name="Rhodes N."/>
            <person name="Thang M."/>
            <person name="Chan C."/>
        </authorList>
    </citation>
    <scope>NUCLEOTIDE SEQUENCE</scope>
</reference>